<dbReference type="RefSeq" id="WP_289545468.1">
    <property type="nucleotide sequence ID" value="NZ_JAUDDZ010000011.1"/>
</dbReference>
<dbReference type="InterPro" id="IPR000674">
    <property type="entry name" value="Ald_Oxase/Xan_DH_a/b"/>
</dbReference>
<evidence type="ECO:0000256" key="1">
    <source>
        <dbReference type="ARBA" id="ARBA00022505"/>
    </source>
</evidence>
<dbReference type="Gene3D" id="3.90.1170.50">
    <property type="entry name" value="Aldehyde oxidase/xanthine dehydrogenase, a/b hammerhead"/>
    <property type="match status" value="1"/>
</dbReference>
<dbReference type="Pfam" id="PF20256">
    <property type="entry name" value="MoCoBD_2"/>
    <property type="match status" value="1"/>
</dbReference>
<dbReference type="InterPro" id="IPR037165">
    <property type="entry name" value="AldOxase/xan_DH_Mopterin-bd_sf"/>
</dbReference>
<sequence>MNGNRSRAVSADDARDVHCDAPGIPTCDIAPERTRDLKYLSQPVVKKDAYALLAGKPLYTADIAPADALVMKIVHSPHAHARIRSIDTSRALKVPGVVAVFTYHDVPQTRFSLAGQSNPVASPYDRLILDPVVRYVGDEVALVVAENDRAAERACRLVRVDYEVLPAVLDFTQAVDNPVVVHDEDGYTVNAGWINNERKRNICAQGGSAFGDLDDAFEQAEVVIDRTYHTKANAQAMMETFRSFAYTDAYGRIVCVSSTQVPFHIRRMISTALEIPPSQVRVVKPRIGGGFGAKQSGCLEVFAAFAASRLGRPVKIIYSREETFTASNSRHEMQMHVRLGARRDGTIVAIDLETLSNTGAYGEHGPTTVGLSGHKSLPLYNRALATRFGFTVVYTNTMPAGAYRGYGATQGLFALESAVNELADELGMDPCDLRLRNLVREGEVMPQFDGQTLNSCSLDRCIRRAQEMIGWHEKGLVREVGQGRVRALGVALAMQGSCILNVDIGSVDLRLEEGGFYVLSIGATDMGTGCDTILAQFAAEVLECPVERIVTRGVDTDVSPYDTGSYASSTTYITGAATIKAARALREKMALTAAGRWGVDASDVCFDGERLFVPAPDGGAPLHETDLAAFANACVAGGEGDALTAHAAQGAEASPPPFMAGIAEVEVDRATGEVRVVDYVGVVDCGTVANSNLARVQAEGGIAQGIGMALTEDVQYSPAGRMRTRSFMTYRLPTRLDVPSIRVDFVPSYETTGPFGAKSIGEVVINTPAPAIASAVAHACGHQVRELPITAEKVLHGE</sequence>
<evidence type="ECO:0000256" key="2">
    <source>
        <dbReference type="ARBA" id="ARBA00023002"/>
    </source>
</evidence>
<reference evidence="5" key="1">
    <citation type="submission" date="2023-06" db="EMBL/GenBank/DDBJ databases">
        <title>Identification and characterization of horizontal gene transfer across gut microbiota members of farm animals based on homology search.</title>
        <authorList>
            <person name="Zeman M."/>
            <person name="Kubasova T."/>
            <person name="Jahodarova E."/>
            <person name="Nykrynova M."/>
            <person name="Rychlik I."/>
        </authorList>
    </citation>
    <scope>NUCLEOTIDE SEQUENCE [LARGE SCALE GENOMIC DNA]</scope>
    <source>
        <strain evidence="5">154_Feed</strain>
    </source>
</reference>
<organism evidence="4 5">
    <name type="scientific">Enorma phocaeensis</name>
    <dbReference type="NCBI Taxonomy" id="1871019"/>
    <lineage>
        <taxon>Bacteria</taxon>
        <taxon>Bacillati</taxon>
        <taxon>Actinomycetota</taxon>
        <taxon>Coriobacteriia</taxon>
        <taxon>Coriobacteriales</taxon>
        <taxon>Coriobacteriaceae</taxon>
        <taxon>Enorma</taxon>
    </lineage>
</organism>
<comment type="caution">
    <text evidence="4">The sequence shown here is derived from an EMBL/GenBank/DDBJ whole genome shotgun (WGS) entry which is preliminary data.</text>
</comment>
<keyword evidence="2" id="KW-0560">Oxidoreductase</keyword>
<dbReference type="InterPro" id="IPR016208">
    <property type="entry name" value="Ald_Oxase/xanthine_DH-like"/>
</dbReference>
<dbReference type="InterPro" id="IPR008274">
    <property type="entry name" value="AldOxase/xan_DH_MoCoBD1"/>
</dbReference>
<dbReference type="SMART" id="SM01008">
    <property type="entry name" value="Ald_Xan_dh_C"/>
    <property type="match status" value="1"/>
</dbReference>
<dbReference type="SUPFAM" id="SSF54665">
    <property type="entry name" value="CO dehydrogenase molybdoprotein N-domain-like"/>
    <property type="match status" value="1"/>
</dbReference>
<evidence type="ECO:0000313" key="5">
    <source>
        <dbReference type="Proteomes" id="UP001529421"/>
    </source>
</evidence>
<name>A0ABT7VAA7_9ACTN</name>
<evidence type="ECO:0000259" key="3">
    <source>
        <dbReference type="SMART" id="SM01008"/>
    </source>
</evidence>
<feature type="domain" description="Aldehyde oxidase/xanthine dehydrogenase a/b hammerhead" evidence="3">
    <location>
        <begin position="54"/>
        <end position="166"/>
    </location>
</feature>
<accession>A0ABT7VAA7</accession>
<dbReference type="EMBL" id="JAUDDZ010000011">
    <property type="protein sequence ID" value="MDM8275435.1"/>
    <property type="molecule type" value="Genomic_DNA"/>
</dbReference>
<keyword evidence="1" id="KW-0500">Molybdenum</keyword>
<dbReference type="SUPFAM" id="SSF56003">
    <property type="entry name" value="Molybdenum cofactor-binding domain"/>
    <property type="match status" value="1"/>
</dbReference>
<dbReference type="PANTHER" id="PTHR11908:SF132">
    <property type="entry name" value="ALDEHYDE OXIDASE 1-RELATED"/>
    <property type="match status" value="1"/>
</dbReference>
<dbReference type="Pfam" id="PF01315">
    <property type="entry name" value="Ald_Xan_dh_C"/>
    <property type="match status" value="1"/>
</dbReference>
<dbReference type="InterPro" id="IPR046867">
    <property type="entry name" value="AldOxase/xan_DH_MoCoBD2"/>
</dbReference>
<dbReference type="PANTHER" id="PTHR11908">
    <property type="entry name" value="XANTHINE DEHYDROGENASE"/>
    <property type="match status" value="1"/>
</dbReference>
<protein>
    <submittedName>
        <fullName evidence="4">Molybdopterin-dependent oxidoreductase</fullName>
    </submittedName>
</protein>
<keyword evidence="5" id="KW-1185">Reference proteome</keyword>
<dbReference type="Pfam" id="PF02738">
    <property type="entry name" value="MoCoBD_1"/>
    <property type="match status" value="1"/>
</dbReference>
<evidence type="ECO:0000313" key="4">
    <source>
        <dbReference type="EMBL" id="MDM8275435.1"/>
    </source>
</evidence>
<gene>
    <name evidence="4" type="ORF">QUW28_08025</name>
</gene>
<dbReference type="Gene3D" id="3.30.365.10">
    <property type="entry name" value="Aldehyde oxidase/xanthine dehydrogenase, molybdopterin binding domain"/>
    <property type="match status" value="4"/>
</dbReference>
<dbReference type="InterPro" id="IPR036856">
    <property type="entry name" value="Ald_Oxase/Xan_DH_a/b_sf"/>
</dbReference>
<proteinExistence type="predicted"/>
<dbReference type="Proteomes" id="UP001529421">
    <property type="component" value="Unassembled WGS sequence"/>
</dbReference>